<dbReference type="EMBL" id="LNYY01000019">
    <property type="protein sequence ID" value="KTD68203.1"/>
    <property type="molecule type" value="Genomic_DNA"/>
</dbReference>
<keyword evidence="7" id="KW-1185">Reference proteome</keyword>
<evidence type="ECO:0000313" key="6">
    <source>
        <dbReference type="EMBL" id="KTD68203.1"/>
    </source>
</evidence>
<accession>A0A0W0ZGE3</accession>
<dbReference type="PANTHER" id="PTHR45138:SF9">
    <property type="entry name" value="DIGUANYLATE CYCLASE DGCM-RELATED"/>
    <property type="match status" value="1"/>
</dbReference>
<comment type="caution">
    <text evidence="6">The sequence shown here is derived from an EMBL/GenBank/DDBJ whole genome shotgun (WGS) entry which is preliminary data.</text>
</comment>
<evidence type="ECO:0000313" key="7">
    <source>
        <dbReference type="Proteomes" id="UP000054926"/>
    </source>
</evidence>
<sequence length="375" mass="43106">MIFELSKEGTVQLLEGSKKAIPFNIILSTLLAIIIYHQVPFLLVSVWYVGILLISFIRCFFCCHIIKNKLYEVKKKYILITFFLLTLVMAIVWGSCYLISLPYVTELYEFIIILALGGMSAASIASLSVYLPSYYAYIFPMFLPVIIYNYMLLNMDRAILATMFFIFVVMLTIFAKINKKLSDKTLQLSQEKEALIYELQIMSITDPLTGLYNRRHFAMIFPHEFERAKRNRYPLNLIWMDIDNFKLINDNFGHPYGDQFLIDVGDLLNKVCRRANDTLFRLGGDEFAAILANQPLEEAISVCKTIKRLFKENLAHSHFNINGRLILEQVTLSMGVVNIHCDSSSNIETAISLADKALYQAKKNGKNQIIIEQLH</sequence>
<gene>
    <name evidence="6" type="ORF">Lste_1361</name>
</gene>
<dbReference type="Pfam" id="PF00990">
    <property type="entry name" value="GGDEF"/>
    <property type="match status" value="1"/>
</dbReference>
<dbReference type="CDD" id="cd01949">
    <property type="entry name" value="GGDEF"/>
    <property type="match status" value="1"/>
</dbReference>
<dbReference type="GO" id="GO:1902201">
    <property type="term" value="P:negative regulation of bacterial-type flagellum-dependent cell motility"/>
    <property type="evidence" value="ECO:0007669"/>
    <property type="project" value="TreeGrafter"/>
</dbReference>
<feature type="domain" description="GGDEF" evidence="5">
    <location>
        <begin position="233"/>
        <end position="374"/>
    </location>
</feature>
<feature type="transmembrane region" description="Helical" evidence="4">
    <location>
        <begin position="107"/>
        <end position="127"/>
    </location>
</feature>
<dbReference type="PANTHER" id="PTHR45138">
    <property type="entry name" value="REGULATORY COMPONENTS OF SENSORY TRANSDUCTION SYSTEM"/>
    <property type="match status" value="1"/>
</dbReference>
<dbReference type="OrthoDB" id="9813903at2"/>
<dbReference type="RefSeq" id="WP_058510318.1">
    <property type="nucleotide sequence ID" value="NZ_LNYY01000019.1"/>
</dbReference>
<protein>
    <recommendedName>
        <fullName evidence="2">diguanylate cyclase</fullName>
        <ecNumber evidence="2">2.7.7.65</ecNumber>
    </recommendedName>
</protein>
<dbReference type="GO" id="GO:0052621">
    <property type="term" value="F:diguanylate cyclase activity"/>
    <property type="evidence" value="ECO:0007669"/>
    <property type="project" value="UniProtKB-EC"/>
</dbReference>
<keyword evidence="4" id="KW-1133">Transmembrane helix</keyword>
<feature type="transmembrane region" description="Helical" evidence="4">
    <location>
        <begin position="158"/>
        <end position="177"/>
    </location>
</feature>
<dbReference type="PROSITE" id="PS50887">
    <property type="entry name" value="GGDEF"/>
    <property type="match status" value="1"/>
</dbReference>
<evidence type="ECO:0000256" key="3">
    <source>
        <dbReference type="ARBA" id="ARBA00034247"/>
    </source>
</evidence>
<comment type="cofactor">
    <cofactor evidence="1">
        <name>Mg(2+)</name>
        <dbReference type="ChEBI" id="CHEBI:18420"/>
    </cofactor>
</comment>
<evidence type="ECO:0000256" key="1">
    <source>
        <dbReference type="ARBA" id="ARBA00001946"/>
    </source>
</evidence>
<feature type="transmembrane region" description="Helical" evidence="4">
    <location>
        <begin position="78"/>
        <end position="101"/>
    </location>
</feature>
<dbReference type="SUPFAM" id="SSF55073">
    <property type="entry name" value="Nucleotide cyclase"/>
    <property type="match status" value="1"/>
</dbReference>
<dbReference type="NCBIfam" id="TIGR00254">
    <property type="entry name" value="GGDEF"/>
    <property type="match status" value="1"/>
</dbReference>
<dbReference type="GO" id="GO:0043709">
    <property type="term" value="P:cell adhesion involved in single-species biofilm formation"/>
    <property type="evidence" value="ECO:0007669"/>
    <property type="project" value="TreeGrafter"/>
</dbReference>
<proteinExistence type="predicted"/>
<dbReference type="Proteomes" id="UP000054926">
    <property type="component" value="Unassembled WGS sequence"/>
</dbReference>
<dbReference type="AlphaFoldDB" id="A0A0W0ZGE3"/>
<feature type="transmembrane region" description="Helical" evidence="4">
    <location>
        <begin position="21"/>
        <end position="39"/>
    </location>
</feature>
<dbReference type="Gene3D" id="3.30.70.270">
    <property type="match status" value="1"/>
</dbReference>
<keyword evidence="4" id="KW-0472">Membrane</keyword>
<dbReference type="InterPro" id="IPR000160">
    <property type="entry name" value="GGDEF_dom"/>
</dbReference>
<dbReference type="EC" id="2.7.7.65" evidence="2"/>
<comment type="catalytic activity">
    <reaction evidence="3">
        <text>2 GTP = 3',3'-c-di-GMP + 2 diphosphate</text>
        <dbReference type="Rhea" id="RHEA:24898"/>
        <dbReference type="ChEBI" id="CHEBI:33019"/>
        <dbReference type="ChEBI" id="CHEBI:37565"/>
        <dbReference type="ChEBI" id="CHEBI:58805"/>
        <dbReference type="EC" id="2.7.7.65"/>
    </reaction>
</comment>
<evidence type="ECO:0000256" key="2">
    <source>
        <dbReference type="ARBA" id="ARBA00012528"/>
    </source>
</evidence>
<dbReference type="SMART" id="SM00267">
    <property type="entry name" value="GGDEF"/>
    <property type="match status" value="1"/>
</dbReference>
<evidence type="ECO:0000256" key="4">
    <source>
        <dbReference type="SAM" id="Phobius"/>
    </source>
</evidence>
<name>A0A0W0ZGE3_9GAMM</name>
<dbReference type="InterPro" id="IPR050469">
    <property type="entry name" value="Diguanylate_Cyclase"/>
</dbReference>
<dbReference type="STRING" id="947033.Lste_1361"/>
<organism evidence="6 7">
    <name type="scientific">Legionella steelei</name>
    <dbReference type="NCBI Taxonomy" id="947033"/>
    <lineage>
        <taxon>Bacteria</taxon>
        <taxon>Pseudomonadati</taxon>
        <taxon>Pseudomonadota</taxon>
        <taxon>Gammaproteobacteria</taxon>
        <taxon>Legionellales</taxon>
        <taxon>Legionellaceae</taxon>
        <taxon>Legionella</taxon>
    </lineage>
</organism>
<dbReference type="FunFam" id="3.30.70.270:FF:000001">
    <property type="entry name" value="Diguanylate cyclase domain protein"/>
    <property type="match status" value="1"/>
</dbReference>
<dbReference type="GO" id="GO:0005886">
    <property type="term" value="C:plasma membrane"/>
    <property type="evidence" value="ECO:0007669"/>
    <property type="project" value="TreeGrafter"/>
</dbReference>
<keyword evidence="4" id="KW-0812">Transmembrane</keyword>
<feature type="transmembrane region" description="Helical" evidence="4">
    <location>
        <begin position="45"/>
        <end position="66"/>
    </location>
</feature>
<dbReference type="PATRIC" id="fig|947033.5.peg.1449"/>
<feature type="transmembrane region" description="Helical" evidence="4">
    <location>
        <begin position="134"/>
        <end position="152"/>
    </location>
</feature>
<dbReference type="InterPro" id="IPR043128">
    <property type="entry name" value="Rev_trsase/Diguanyl_cyclase"/>
</dbReference>
<dbReference type="InterPro" id="IPR029787">
    <property type="entry name" value="Nucleotide_cyclase"/>
</dbReference>
<evidence type="ECO:0000259" key="5">
    <source>
        <dbReference type="PROSITE" id="PS50887"/>
    </source>
</evidence>
<reference evidence="6 7" key="1">
    <citation type="submission" date="2015-11" db="EMBL/GenBank/DDBJ databases">
        <title>Genomic analysis of 38 Legionella species identifies large and diverse effector repertoires.</title>
        <authorList>
            <person name="Burstein D."/>
            <person name="Amaro F."/>
            <person name="Zusman T."/>
            <person name="Lifshitz Z."/>
            <person name="Cohen O."/>
            <person name="Gilbert J.A."/>
            <person name="Pupko T."/>
            <person name="Shuman H.A."/>
            <person name="Segal G."/>
        </authorList>
    </citation>
    <scope>NUCLEOTIDE SEQUENCE [LARGE SCALE GENOMIC DNA]</scope>
    <source>
        <strain evidence="6 7">IMVS3376</strain>
    </source>
</reference>